<comment type="subunit">
    <text evidence="2">Heterodimer of SbcC and SbcD.</text>
</comment>
<proteinExistence type="inferred from homology"/>
<evidence type="ECO:0000313" key="7">
    <source>
        <dbReference type="Proteomes" id="UP001524435"/>
    </source>
</evidence>
<comment type="similarity">
    <text evidence="1">Belongs to the SMC family. SbcC subfamily.</text>
</comment>
<evidence type="ECO:0000259" key="5">
    <source>
        <dbReference type="Pfam" id="PF13476"/>
    </source>
</evidence>
<gene>
    <name evidence="6" type="ORF">NE663_07375</name>
</gene>
<evidence type="ECO:0000256" key="4">
    <source>
        <dbReference type="SAM" id="Coils"/>
    </source>
</evidence>
<dbReference type="Proteomes" id="UP001524435">
    <property type="component" value="Unassembled WGS sequence"/>
</dbReference>
<dbReference type="PANTHER" id="PTHR32114">
    <property type="entry name" value="ABC TRANSPORTER ABCH.3"/>
    <property type="match status" value="1"/>
</dbReference>
<reference evidence="6 7" key="1">
    <citation type="submission" date="2022-06" db="EMBL/GenBank/DDBJ databases">
        <title>Isolation of gut microbiota from human fecal samples.</title>
        <authorList>
            <person name="Pamer E.G."/>
            <person name="Barat B."/>
            <person name="Waligurski E."/>
            <person name="Medina S."/>
            <person name="Paddock L."/>
            <person name="Mostad J."/>
        </authorList>
    </citation>
    <scope>NUCLEOTIDE SEQUENCE [LARGE SCALE GENOMIC DNA]</scope>
    <source>
        <strain evidence="6 7">DFI.6.1</strain>
    </source>
</reference>
<dbReference type="RefSeq" id="WP_178200029.1">
    <property type="nucleotide sequence ID" value="NZ_DBEZTG010000407.1"/>
</dbReference>
<keyword evidence="4" id="KW-0175">Coiled coil</keyword>
<comment type="caution">
    <text evidence="6">The sequence shown here is derived from an EMBL/GenBank/DDBJ whole genome shotgun (WGS) entry which is preliminary data.</text>
</comment>
<dbReference type="InterPro" id="IPR027417">
    <property type="entry name" value="P-loop_NTPase"/>
</dbReference>
<evidence type="ECO:0000313" key="6">
    <source>
        <dbReference type="EMBL" id="MCQ5122077.1"/>
    </source>
</evidence>
<protein>
    <recommendedName>
        <fullName evidence="3">Nuclease SbcCD subunit C</fullName>
    </recommendedName>
</protein>
<keyword evidence="7" id="KW-1185">Reference proteome</keyword>
<feature type="domain" description="Rad50/SbcC-type AAA" evidence="5">
    <location>
        <begin position="6"/>
        <end position="291"/>
    </location>
</feature>
<dbReference type="Pfam" id="PF13558">
    <property type="entry name" value="SbcC_Walker_B"/>
    <property type="match status" value="1"/>
</dbReference>
<evidence type="ECO:0000256" key="3">
    <source>
        <dbReference type="ARBA" id="ARBA00013368"/>
    </source>
</evidence>
<accession>A0ABT1SLR7</accession>
<sequence length="911" mass="105516">MKPQTLIMCAFGPYAQETTLDFTKLQDCALYLISGDTGAGKTSIFDAIAFALYGETSGKQRAGEMLRCQYADVRTETYVDLRFVHQDRLYRIKRTPEYTRPSKRSDALIVQKASVELYLPDGSVIVKNKEATKQIETILGVNSSQFSHIAMIAQGDFLKLLLASTEERKQIFRKIFHSDVYLEVQNRIKQDYLMQQSDVRRIRNAIVQDMQAIEADETILEEWIRQAQEGIGMETALAYLEEQIGQDQHALQTQKKQREDHRQMQDHLRKQLEEAERHQALQEEKQRLEEQLAVWKEELEAIEKQLADNKLQNERDQLLLKKQALESAKSDYEKLAHLERETAAVALSQKQEEARLQEYRQAFFKAQEHYEQMQKQERESEDAALLLLTQEQRLKEQKQRFQQLEELHTLEKELMQAKKIYVREQETYVMIAKRSETAQQAYQQASKALLDEQAGLLAQTLMEGKPCPVCGSLHHPKPAARKQESIDENTVQKLREESLRLEEQMVTASHQAGSAKSKAEQLQEHYEKAYRALSLAKTDLQKACDALRAHIDQEQTHYEALKQEAQLQKQRREELPLQEQKAKQLQEQVRQQEMNLFQSQSSYQKQTQALAEQRSKLQYASEQEARFAYEACIKEMQELEHMLITVKKQQESKQNAYFQAQGRLETVARQLHTFTHGDPVRLKEKLTAAKTQEEIMEQAEQRLFVRITAHRKIYDNIKKRRQALSKSEERLTWLKDLSDTANGMLSGKAKIMLETYVLMNYFDRILAHANLRFMMMSKGQYELQRRQETVDHRAQSGLELDVLDHYSGTLRNVKTLSGGESFQASLALALGLADEIQQQAGGIHLDTMFIDEGFGSLDEDALEQAILTLEALREGNRQVGIISHVAELKQRIDRQILVIKDKQKGSRIKLL</sequence>
<dbReference type="PANTHER" id="PTHR32114:SF2">
    <property type="entry name" value="ABC TRANSPORTER ABCH.3"/>
    <property type="match status" value="1"/>
</dbReference>
<dbReference type="InterPro" id="IPR038729">
    <property type="entry name" value="Rad50/SbcC_AAA"/>
</dbReference>
<dbReference type="EMBL" id="JANGCH010000009">
    <property type="protein sequence ID" value="MCQ5122077.1"/>
    <property type="molecule type" value="Genomic_DNA"/>
</dbReference>
<evidence type="ECO:0000256" key="2">
    <source>
        <dbReference type="ARBA" id="ARBA00011322"/>
    </source>
</evidence>
<dbReference type="Gene3D" id="3.40.50.300">
    <property type="entry name" value="P-loop containing nucleotide triphosphate hydrolases"/>
    <property type="match status" value="2"/>
</dbReference>
<feature type="coiled-coil region" evidence="4">
    <location>
        <begin position="544"/>
        <end position="595"/>
    </location>
</feature>
<dbReference type="SUPFAM" id="SSF52540">
    <property type="entry name" value="P-loop containing nucleoside triphosphate hydrolases"/>
    <property type="match status" value="1"/>
</dbReference>
<organism evidence="6 7">
    <name type="scientific">Massilicoli timonensis</name>
    <dbReference type="NCBI Taxonomy" id="2015901"/>
    <lineage>
        <taxon>Bacteria</taxon>
        <taxon>Bacillati</taxon>
        <taxon>Bacillota</taxon>
        <taxon>Erysipelotrichia</taxon>
        <taxon>Erysipelotrichales</taxon>
        <taxon>Erysipelotrichaceae</taxon>
        <taxon>Massilicoli</taxon>
    </lineage>
</organism>
<feature type="coiled-coil region" evidence="4">
    <location>
        <begin position="251"/>
        <end position="427"/>
    </location>
</feature>
<evidence type="ECO:0000256" key="1">
    <source>
        <dbReference type="ARBA" id="ARBA00006930"/>
    </source>
</evidence>
<name>A0ABT1SLR7_9FIRM</name>
<dbReference type="Pfam" id="PF13476">
    <property type="entry name" value="AAA_23"/>
    <property type="match status" value="1"/>
</dbReference>